<evidence type="ECO:0000256" key="22">
    <source>
        <dbReference type="ARBA" id="ARBA00078828"/>
    </source>
</evidence>
<organism evidence="30 31">
    <name type="scientific">Opisthorchis viverrini</name>
    <name type="common">Southeast Asian liver fluke</name>
    <dbReference type="NCBI Taxonomy" id="6198"/>
    <lineage>
        <taxon>Eukaryota</taxon>
        <taxon>Metazoa</taxon>
        <taxon>Spiralia</taxon>
        <taxon>Lophotrochozoa</taxon>
        <taxon>Platyhelminthes</taxon>
        <taxon>Trematoda</taxon>
        <taxon>Digenea</taxon>
        <taxon>Opisthorchiida</taxon>
        <taxon>Opisthorchiata</taxon>
        <taxon>Opisthorchiidae</taxon>
        <taxon>Opisthorchis</taxon>
    </lineage>
</organism>
<dbReference type="FunFam" id="3.40.50.300:FF:000135">
    <property type="entry name" value="DNA repair helicase RAD3, putative"/>
    <property type="match status" value="1"/>
</dbReference>
<dbReference type="Pfam" id="PF06777">
    <property type="entry name" value="HBB"/>
    <property type="match status" value="1"/>
</dbReference>
<proteinExistence type="inferred from homology"/>
<dbReference type="EMBL" id="KL596619">
    <property type="protein sequence ID" value="KER34292.1"/>
    <property type="molecule type" value="Genomic_DNA"/>
</dbReference>
<evidence type="ECO:0000256" key="23">
    <source>
        <dbReference type="ARBA" id="ARBA00079246"/>
    </source>
</evidence>
<accession>A0A075A7E3</accession>
<dbReference type="RefSeq" id="XP_009162059.1">
    <property type="nucleotide sequence ID" value="XM_009163795.1"/>
</dbReference>
<evidence type="ECO:0000259" key="29">
    <source>
        <dbReference type="PROSITE" id="PS51193"/>
    </source>
</evidence>
<evidence type="ECO:0000313" key="30">
    <source>
        <dbReference type="EMBL" id="KER34292.1"/>
    </source>
</evidence>
<reference evidence="30 31" key="1">
    <citation type="submission" date="2013-11" db="EMBL/GenBank/DDBJ databases">
        <title>Opisthorchis viverrini - life in the bile duct.</title>
        <authorList>
            <person name="Young N.D."/>
            <person name="Nagarajan N."/>
            <person name="Lin S.J."/>
            <person name="Korhonen P.K."/>
            <person name="Jex A.R."/>
            <person name="Hall R.S."/>
            <person name="Safavi-Hemami H."/>
            <person name="Kaewkong W."/>
            <person name="Bertrand D."/>
            <person name="Gao S."/>
            <person name="Seet Q."/>
            <person name="Wongkham S."/>
            <person name="Teh B.T."/>
            <person name="Wongkham C."/>
            <person name="Intapan P.M."/>
            <person name="Maleewong W."/>
            <person name="Yang X."/>
            <person name="Hu M."/>
            <person name="Wang Z."/>
            <person name="Hofmann A."/>
            <person name="Sternberg P.W."/>
            <person name="Tan P."/>
            <person name="Wang J."/>
            <person name="Gasser R.B."/>
        </authorList>
    </citation>
    <scope>NUCLEOTIDE SEQUENCE [LARGE SCALE GENOMIC DNA]</scope>
</reference>
<dbReference type="GO" id="GO:0035315">
    <property type="term" value="P:hair cell differentiation"/>
    <property type="evidence" value="ECO:0007669"/>
    <property type="project" value="UniProtKB-ARBA"/>
</dbReference>
<dbReference type="SMART" id="SM00491">
    <property type="entry name" value="HELICc2"/>
    <property type="match status" value="1"/>
</dbReference>
<evidence type="ECO:0000256" key="20">
    <source>
        <dbReference type="ARBA" id="ARBA00044969"/>
    </source>
</evidence>
<keyword evidence="27" id="KW-0175">Coiled coil</keyword>
<name>A0A075A7E3_OPIVI</name>
<evidence type="ECO:0000256" key="21">
    <source>
        <dbReference type="ARBA" id="ARBA00048954"/>
    </source>
</evidence>
<evidence type="ECO:0000256" key="25">
    <source>
        <dbReference type="ARBA" id="ARBA00081188"/>
    </source>
</evidence>
<dbReference type="PROSITE" id="PS51193">
    <property type="entry name" value="HELICASE_ATP_BIND_2"/>
    <property type="match status" value="1"/>
</dbReference>
<dbReference type="GO" id="GO:0006289">
    <property type="term" value="P:nucleotide-excision repair"/>
    <property type="evidence" value="ECO:0007669"/>
    <property type="project" value="InterPro"/>
</dbReference>
<dbReference type="InterPro" id="IPR001945">
    <property type="entry name" value="RAD3/XPD"/>
</dbReference>
<dbReference type="NCBIfam" id="TIGR00604">
    <property type="entry name" value="rad3"/>
    <property type="match status" value="1"/>
</dbReference>
<dbReference type="GO" id="GO:0005634">
    <property type="term" value="C:nucleus"/>
    <property type="evidence" value="ECO:0007669"/>
    <property type="project" value="UniProtKB-SubCell"/>
</dbReference>
<evidence type="ECO:0000256" key="26">
    <source>
        <dbReference type="ARBA" id="ARBA00082576"/>
    </source>
</evidence>
<feature type="compositionally biased region" description="Basic and acidic residues" evidence="28">
    <location>
        <begin position="33"/>
        <end position="43"/>
    </location>
</feature>
<dbReference type="GO" id="GO:0043139">
    <property type="term" value="F:5'-3' DNA helicase activity"/>
    <property type="evidence" value="ECO:0007669"/>
    <property type="project" value="UniProtKB-EC"/>
</dbReference>
<comment type="similarity">
    <text evidence="3">Belongs to the helicase family. RAD3/XPD subfamily.</text>
</comment>
<evidence type="ECO:0000256" key="13">
    <source>
        <dbReference type="ARBA" id="ARBA00023014"/>
    </source>
</evidence>
<dbReference type="KEGG" id="ovi:T265_00138"/>
<dbReference type="InterPro" id="IPR013020">
    <property type="entry name" value="Rad3/Chl1-like"/>
</dbReference>
<dbReference type="InterPro" id="IPR002464">
    <property type="entry name" value="DNA/RNA_helicase_DEAH_CS"/>
</dbReference>
<evidence type="ECO:0000256" key="28">
    <source>
        <dbReference type="SAM" id="MobiDB-lite"/>
    </source>
</evidence>
<keyword evidence="17" id="KW-0234">DNA repair</keyword>
<keyword evidence="7" id="KW-0547">Nucleotide-binding</keyword>
<feature type="region of interest" description="Disordered" evidence="28">
    <location>
        <begin position="797"/>
        <end position="834"/>
    </location>
</feature>
<dbReference type="GO" id="GO:0003684">
    <property type="term" value="F:damaged DNA binding"/>
    <property type="evidence" value="ECO:0007669"/>
    <property type="project" value="TreeGrafter"/>
</dbReference>
<evidence type="ECO:0000256" key="11">
    <source>
        <dbReference type="ARBA" id="ARBA00022840"/>
    </source>
</evidence>
<dbReference type="GO" id="GO:0005524">
    <property type="term" value="F:ATP binding"/>
    <property type="evidence" value="ECO:0007669"/>
    <property type="project" value="UniProtKB-KW"/>
</dbReference>
<evidence type="ECO:0000256" key="27">
    <source>
        <dbReference type="SAM" id="Coils"/>
    </source>
</evidence>
<evidence type="ECO:0000313" key="31">
    <source>
        <dbReference type="Proteomes" id="UP000054324"/>
    </source>
</evidence>
<evidence type="ECO:0000256" key="2">
    <source>
        <dbReference type="ARBA" id="ARBA00004123"/>
    </source>
</evidence>
<dbReference type="InterPro" id="IPR010643">
    <property type="entry name" value="HBB"/>
</dbReference>
<gene>
    <name evidence="30" type="ORF">T265_00138</name>
</gene>
<dbReference type="GO" id="GO:0006366">
    <property type="term" value="P:transcription by RNA polymerase II"/>
    <property type="evidence" value="ECO:0007669"/>
    <property type="project" value="TreeGrafter"/>
</dbReference>
<keyword evidence="14" id="KW-0805">Transcription regulation</keyword>
<dbReference type="GO" id="GO:0051539">
    <property type="term" value="F:4 iron, 4 sulfur cluster binding"/>
    <property type="evidence" value="ECO:0007669"/>
    <property type="project" value="UniProtKB-KW"/>
</dbReference>
<evidence type="ECO:0000256" key="14">
    <source>
        <dbReference type="ARBA" id="ARBA00023015"/>
    </source>
</evidence>
<dbReference type="SMART" id="SM00488">
    <property type="entry name" value="DEXDc2"/>
    <property type="match status" value="1"/>
</dbReference>
<dbReference type="STRING" id="6198.A0A075A7E3"/>
<dbReference type="GeneID" id="20314326"/>
<evidence type="ECO:0000256" key="16">
    <source>
        <dbReference type="ARBA" id="ARBA00023163"/>
    </source>
</evidence>
<dbReference type="FunFam" id="1.10.30.20:FF:000001">
    <property type="entry name" value="DNA repair helicase rad15"/>
    <property type="match status" value="1"/>
</dbReference>
<feature type="coiled-coil region" evidence="27">
    <location>
        <begin position="298"/>
        <end position="340"/>
    </location>
</feature>
<dbReference type="PANTHER" id="PTHR11472:SF1">
    <property type="entry name" value="GENERAL TRANSCRIPTION AND DNA REPAIR FACTOR IIH HELICASE SUBUNIT XPD"/>
    <property type="match status" value="1"/>
</dbReference>
<keyword evidence="9" id="KW-0378">Hydrolase</keyword>
<dbReference type="PRINTS" id="PR00852">
    <property type="entry name" value="XRODRMPGMNTD"/>
</dbReference>
<dbReference type="Pfam" id="PF06733">
    <property type="entry name" value="DEAD_2"/>
    <property type="match status" value="2"/>
</dbReference>
<evidence type="ECO:0000256" key="1">
    <source>
        <dbReference type="ARBA" id="ARBA00001966"/>
    </source>
</evidence>
<keyword evidence="8" id="KW-0227">DNA damage</keyword>
<keyword evidence="12" id="KW-0408">Iron</keyword>
<comment type="subcellular location">
    <subcellularLocation>
        <location evidence="2">Nucleus</location>
    </subcellularLocation>
</comment>
<dbReference type="InterPro" id="IPR010614">
    <property type="entry name" value="RAD3-like_helicase_DEAD"/>
</dbReference>
<dbReference type="Gene3D" id="3.40.50.300">
    <property type="entry name" value="P-loop containing nucleotide triphosphate hydrolases"/>
    <property type="match status" value="3"/>
</dbReference>
<dbReference type="FunFam" id="1.10.275.40:FF:000001">
    <property type="entry name" value="DNA repair helicase (Rad3)"/>
    <property type="match status" value="1"/>
</dbReference>
<keyword evidence="5" id="KW-0004">4Fe-4S</keyword>
<dbReference type="InterPro" id="IPR006555">
    <property type="entry name" value="ATP-dep_Helicase_C"/>
</dbReference>
<evidence type="ECO:0000256" key="5">
    <source>
        <dbReference type="ARBA" id="ARBA00022485"/>
    </source>
</evidence>
<dbReference type="PANTHER" id="PTHR11472">
    <property type="entry name" value="DNA REPAIR DEAD HELICASE RAD3/XP-D SUBFAMILY MEMBER"/>
    <property type="match status" value="1"/>
</dbReference>
<comment type="catalytic activity">
    <reaction evidence="21">
        <text>ATP + H2O = ADP + phosphate + H(+)</text>
        <dbReference type="Rhea" id="RHEA:13065"/>
        <dbReference type="ChEBI" id="CHEBI:15377"/>
        <dbReference type="ChEBI" id="CHEBI:15378"/>
        <dbReference type="ChEBI" id="CHEBI:30616"/>
        <dbReference type="ChEBI" id="CHEBI:43474"/>
        <dbReference type="ChEBI" id="CHEBI:456216"/>
        <dbReference type="EC" id="5.6.2.3"/>
    </reaction>
</comment>
<evidence type="ECO:0000256" key="8">
    <source>
        <dbReference type="ARBA" id="ARBA00022763"/>
    </source>
</evidence>
<dbReference type="PROSITE" id="PS00690">
    <property type="entry name" value="DEAH_ATP_HELICASE"/>
    <property type="match status" value="1"/>
</dbReference>
<keyword evidence="6" id="KW-0479">Metal-binding</keyword>
<evidence type="ECO:0000256" key="18">
    <source>
        <dbReference type="ARBA" id="ARBA00023235"/>
    </source>
</evidence>
<dbReference type="GO" id="GO:0045951">
    <property type="term" value="P:positive regulation of mitotic recombination"/>
    <property type="evidence" value="ECO:0007669"/>
    <property type="project" value="TreeGrafter"/>
</dbReference>
<keyword evidence="19" id="KW-0539">Nucleus</keyword>
<evidence type="ECO:0000256" key="24">
    <source>
        <dbReference type="ARBA" id="ARBA00081072"/>
    </source>
</evidence>
<dbReference type="FunFam" id="3.40.50.300:FF:000128">
    <property type="entry name" value="Putative DNA repair helicase RAD3"/>
    <property type="match status" value="1"/>
</dbReference>
<evidence type="ECO:0000256" key="3">
    <source>
        <dbReference type="ARBA" id="ARBA00009146"/>
    </source>
</evidence>
<feature type="region of interest" description="Disordered" evidence="28">
    <location>
        <begin position="1"/>
        <end position="60"/>
    </location>
</feature>
<keyword evidence="18" id="KW-0413">Isomerase</keyword>
<evidence type="ECO:0000256" key="9">
    <source>
        <dbReference type="ARBA" id="ARBA00022801"/>
    </source>
</evidence>
<evidence type="ECO:0000256" key="15">
    <source>
        <dbReference type="ARBA" id="ARBA00023125"/>
    </source>
</evidence>
<dbReference type="Proteomes" id="UP000054324">
    <property type="component" value="Unassembled WGS sequence"/>
</dbReference>
<evidence type="ECO:0000256" key="10">
    <source>
        <dbReference type="ARBA" id="ARBA00022806"/>
    </source>
</evidence>
<dbReference type="Pfam" id="PF13307">
    <property type="entry name" value="Helicase_C_2"/>
    <property type="match status" value="1"/>
</dbReference>
<evidence type="ECO:0000256" key="6">
    <source>
        <dbReference type="ARBA" id="ARBA00022723"/>
    </source>
</evidence>
<evidence type="ECO:0000256" key="19">
    <source>
        <dbReference type="ARBA" id="ARBA00023242"/>
    </source>
</evidence>
<evidence type="ECO:0000256" key="12">
    <source>
        <dbReference type="ARBA" id="ARBA00023004"/>
    </source>
</evidence>
<dbReference type="GO" id="GO:0016818">
    <property type="term" value="F:hydrolase activity, acting on acid anhydrides, in phosphorus-containing anhydrides"/>
    <property type="evidence" value="ECO:0007669"/>
    <property type="project" value="InterPro"/>
</dbReference>
<dbReference type="OrthoDB" id="272481at2759"/>
<dbReference type="InterPro" id="IPR045028">
    <property type="entry name" value="DinG/Rad3-like"/>
</dbReference>
<dbReference type="CDD" id="cd18788">
    <property type="entry name" value="SF2_C_XPD"/>
    <property type="match status" value="1"/>
</dbReference>
<keyword evidence="10" id="KW-0347">Helicase</keyword>
<keyword evidence="16" id="KW-0804">Transcription</keyword>
<dbReference type="Gene3D" id="1.10.275.40">
    <property type="match status" value="1"/>
</dbReference>
<evidence type="ECO:0000256" key="7">
    <source>
        <dbReference type="ARBA" id="ARBA00022741"/>
    </source>
</evidence>
<dbReference type="InterPro" id="IPR014013">
    <property type="entry name" value="Helic_SF1/SF2_ATP-bd_DinG/Rad3"/>
</dbReference>
<protein>
    <recommendedName>
        <fullName evidence="4">General transcription and DNA repair factor IIH helicase subunit XPD</fullName>
        <ecNumber evidence="20">5.6.2.3</ecNumber>
    </recommendedName>
    <alternativeName>
        <fullName evidence="23">CXPD</fullName>
    </alternativeName>
    <alternativeName>
        <fullName evidence="24">DNA 5'-3' helicase XPD</fullName>
    </alternativeName>
    <alternativeName>
        <fullName evidence="22">DNA excision repair protein ERCC-2</fullName>
    </alternativeName>
    <alternativeName>
        <fullName evidence="25">DNA repair protein complementing XP-D cells</fullName>
    </alternativeName>
    <alternativeName>
        <fullName evidence="26">Xeroderma pigmentosum group D-complementing protein</fullName>
    </alternativeName>
</protein>
<dbReference type="InterPro" id="IPR027417">
    <property type="entry name" value="P-loop_NTPase"/>
</dbReference>
<dbReference type="SUPFAM" id="SSF52540">
    <property type="entry name" value="P-loop containing nucleoside triphosphate hydrolases"/>
    <property type="match status" value="1"/>
</dbReference>
<keyword evidence="11" id="KW-0067">ATP-binding</keyword>
<comment type="cofactor">
    <cofactor evidence="1">
        <name>[4Fe-4S] cluster</name>
        <dbReference type="ChEBI" id="CHEBI:49883"/>
    </cofactor>
</comment>
<evidence type="ECO:0000256" key="4">
    <source>
        <dbReference type="ARBA" id="ARBA00014344"/>
    </source>
</evidence>
<dbReference type="CTD" id="20314326"/>
<sequence length="846" mass="95668">MSSEASHQWDYEETRSSSSDSTLLVPSCHATQRKYENWDDARSPKPRQGKSRDRLVSNRGPSDEVNIDGILVYFPYEYIYPEQYHYMLELKRTLDAKGHGVLEMPSGTGKTVSLLSLIVAYMKARPGAIEKFIYCSRTVPEIEKVVEELKVLHKYYATETNEDGCGLLAIALSSRKNLCIERDVRRAGDGAAVDAACFRLTASFVRKKHASDASTPSCKFYEEFDLHGREQPLPCGIYNLIMHANIIVYSYFYLLDPKIANLVSRDLPKNSVIVFDEAHNIDNVCIESMSCVLTRRSLEKATTSLNRLTDRVKDVKQHNAERLKEEYQRLVEGLRQAQVAKETDQVLANPILPDEILREAVPGSLRSADSFLAFLRRFLEYVKLRLRIAHVVHETPVAFLRDCLEKVCVDRRPLQFCAERLRSLLNTLELADYAEFSSLTLLCNFATLVATYTRGFCLIIEPFDERSPTVINPVLYFYCMDASLPIRPIFSRFASVIITSGTLSPLDMYPRILDFHPVNSASFTMTLARSCVLPMIVSKGNDQVPMTTKFESREDMAVVRNYGHLLAQLASVVPDGIVAFFPSYHYLESTFATWYEQHLIEQIQRHKLLFVETQDAEETSLALAAYHRACENGRGAVLLSVARGRVSEGIDFDHHLGRCVIMFGVPYVYTQSRIFKARLDFLREQYNIQPNEFITFDAMRHAAQCLGRAIRGKSDYGIMILADKRYARADKRSKLPGWIQSQLQDAFVNLSTEEAVQASRRFLRLMGQPFNKEDQLGLALLTREHVAKLVAQNQAASIRPGNPLNPGEPPASLTTASGHPLNSQQNPYGPQTSAVPRVISTTTTFI</sequence>
<dbReference type="EC" id="5.6.2.3" evidence="20"/>
<feature type="domain" description="Helicase ATP-binding" evidence="29">
    <location>
        <begin position="69"/>
        <end position="327"/>
    </location>
</feature>
<keyword evidence="31" id="KW-1185">Reference proteome</keyword>
<keyword evidence="13" id="KW-0411">Iron-sulfur</keyword>
<evidence type="ECO:0000256" key="17">
    <source>
        <dbReference type="ARBA" id="ARBA00023204"/>
    </source>
</evidence>
<dbReference type="AlphaFoldDB" id="A0A075A7E3"/>
<keyword evidence="15" id="KW-0238">DNA-binding</keyword>
<feature type="compositionally biased region" description="Polar residues" evidence="28">
    <location>
        <begin position="812"/>
        <end position="834"/>
    </location>
</feature>
<dbReference type="GO" id="GO:0046872">
    <property type="term" value="F:metal ion binding"/>
    <property type="evidence" value="ECO:0007669"/>
    <property type="project" value="UniProtKB-KW"/>
</dbReference>
<dbReference type="InterPro" id="IPR006554">
    <property type="entry name" value="Helicase-like_DEXD_c2"/>
</dbReference>